<dbReference type="EnsemblPlants" id="Pp3c4_5090V3.2">
    <property type="protein sequence ID" value="Pp3c4_5090V3.2"/>
    <property type="gene ID" value="Pp3c4_5090"/>
</dbReference>
<dbReference type="Gramene" id="Pp3c4_5090V3.1">
    <property type="protein sequence ID" value="Pp3c4_5090V3.1"/>
    <property type="gene ID" value="Pp3c4_5090"/>
</dbReference>
<dbReference type="Proteomes" id="UP000006727">
    <property type="component" value="Chromosome 4"/>
</dbReference>
<reference evidence="1 3" key="1">
    <citation type="journal article" date="2008" name="Science">
        <title>The Physcomitrella genome reveals evolutionary insights into the conquest of land by plants.</title>
        <authorList>
            <person name="Rensing S."/>
            <person name="Lang D."/>
            <person name="Zimmer A."/>
            <person name="Terry A."/>
            <person name="Salamov A."/>
            <person name="Shapiro H."/>
            <person name="Nishiyama T."/>
            <person name="Perroud P.-F."/>
            <person name="Lindquist E."/>
            <person name="Kamisugi Y."/>
            <person name="Tanahashi T."/>
            <person name="Sakakibara K."/>
            <person name="Fujita T."/>
            <person name="Oishi K."/>
            <person name="Shin-I T."/>
            <person name="Kuroki Y."/>
            <person name="Toyoda A."/>
            <person name="Suzuki Y."/>
            <person name="Hashimoto A."/>
            <person name="Yamaguchi K."/>
            <person name="Sugano A."/>
            <person name="Kohara Y."/>
            <person name="Fujiyama A."/>
            <person name="Anterola A."/>
            <person name="Aoki S."/>
            <person name="Ashton N."/>
            <person name="Barbazuk W.B."/>
            <person name="Barker E."/>
            <person name="Bennetzen J."/>
            <person name="Bezanilla M."/>
            <person name="Blankenship R."/>
            <person name="Cho S.H."/>
            <person name="Dutcher S."/>
            <person name="Estelle M."/>
            <person name="Fawcett J.A."/>
            <person name="Gundlach H."/>
            <person name="Hanada K."/>
            <person name="Heyl A."/>
            <person name="Hicks K.A."/>
            <person name="Hugh J."/>
            <person name="Lohr M."/>
            <person name="Mayer K."/>
            <person name="Melkozernov A."/>
            <person name="Murata T."/>
            <person name="Nelson D."/>
            <person name="Pils B."/>
            <person name="Prigge M."/>
            <person name="Reiss B."/>
            <person name="Renner T."/>
            <person name="Rombauts S."/>
            <person name="Rushton P."/>
            <person name="Sanderfoot A."/>
            <person name="Schween G."/>
            <person name="Shiu S.-H."/>
            <person name="Stueber K."/>
            <person name="Theodoulou F.L."/>
            <person name="Tu H."/>
            <person name="Van de Peer Y."/>
            <person name="Verrier P.J."/>
            <person name="Waters E."/>
            <person name="Wood A."/>
            <person name="Yang L."/>
            <person name="Cove D."/>
            <person name="Cuming A."/>
            <person name="Hasebe M."/>
            <person name="Lucas S."/>
            <person name="Mishler D.B."/>
            <person name="Reski R."/>
            <person name="Grigoriev I."/>
            <person name="Quatrano R.S."/>
            <person name="Boore J.L."/>
        </authorList>
    </citation>
    <scope>NUCLEOTIDE SEQUENCE [LARGE SCALE GENOMIC DNA]</scope>
    <source>
        <strain evidence="2 3">cv. Gransden 2004</strain>
    </source>
</reference>
<name>A9T9E6_PHYPA</name>
<keyword evidence="3" id="KW-1185">Reference proteome</keyword>
<dbReference type="AlphaFoldDB" id="A9T9E6"/>
<dbReference type="STRING" id="3218.A9T9E6"/>
<reference evidence="1 3" key="2">
    <citation type="journal article" date="2018" name="Plant J.">
        <title>The Physcomitrella patens chromosome-scale assembly reveals moss genome structure and evolution.</title>
        <authorList>
            <person name="Lang D."/>
            <person name="Ullrich K.K."/>
            <person name="Murat F."/>
            <person name="Fuchs J."/>
            <person name="Jenkins J."/>
            <person name="Haas F.B."/>
            <person name="Piednoel M."/>
            <person name="Gundlach H."/>
            <person name="Van Bel M."/>
            <person name="Meyberg R."/>
            <person name="Vives C."/>
            <person name="Morata J."/>
            <person name="Symeonidi A."/>
            <person name="Hiss M."/>
            <person name="Muchero W."/>
            <person name="Kamisugi Y."/>
            <person name="Saleh O."/>
            <person name="Blanc G."/>
            <person name="Decker E.L."/>
            <person name="van Gessel N."/>
            <person name="Grimwood J."/>
            <person name="Hayes R.D."/>
            <person name="Graham S.W."/>
            <person name="Gunter L.E."/>
            <person name="McDaniel S.F."/>
            <person name="Hoernstein S.N.W."/>
            <person name="Larsson A."/>
            <person name="Li F.W."/>
            <person name="Perroud P.F."/>
            <person name="Phillips J."/>
            <person name="Ranjan P."/>
            <person name="Rokshar D.S."/>
            <person name="Rothfels C.J."/>
            <person name="Schneider L."/>
            <person name="Shu S."/>
            <person name="Stevenson D.W."/>
            <person name="Thummler F."/>
            <person name="Tillich M."/>
            <person name="Villarreal Aguilar J.C."/>
            <person name="Widiez T."/>
            <person name="Wong G.K."/>
            <person name="Wymore A."/>
            <person name="Zhang Y."/>
            <person name="Zimmer A.D."/>
            <person name="Quatrano R.S."/>
            <person name="Mayer K.F.X."/>
            <person name="Goodstein D."/>
            <person name="Casacuberta J.M."/>
            <person name="Vandepoele K."/>
            <person name="Reski R."/>
            <person name="Cuming A.C."/>
            <person name="Tuskan G.A."/>
            <person name="Maumus F."/>
            <person name="Salse J."/>
            <person name="Schmutz J."/>
            <person name="Rensing S.A."/>
        </authorList>
    </citation>
    <scope>NUCLEOTIDE SEQUENCE [LARGE SCALE GENOMIC DNA]</scope>
    <source>
        <strain evidence="2 3">cv. Gransden 2004</strain>
    </source>
</reference>
<organism evidence="1">
    <name type="scientific">Physcomitrium patens</name>
    <name type="common">Spreading-leaved earth moss</name>
    <name type="synonym">Physcomitrella patens</name>
    <dbReference type="NCBI Taxonomy" id="3218"/>
    <lineage>
        <taxon>Eukaryota</taxon>
        <taxon>Viridiplantae</taxon>
        <taxon>Streptophyta</taxon>
        <taxon>Embryophyta</taxon>
        <taxon>Bryophyta</taxon>
        <taxon>Bryophytina</taxon>
        <taxon>Bryopsida</taxon>
        <taxon>Funariidae</taxon>
        <taxon>Funariales</taxon>
        <taxon>Funariaceae</taxon>
        <taxon>Physcomitrium</taxon>
    </lineage>
</organism>
<proteinExistence type="predicted"/>
<dbReference type="HOGENOM" id="CLU_083147_1_2_1"/>
<protein>
    <submittedName>
        <fullName evidence="1 2">Uncharacterized protein</fullName>
    </submittedName>
</protein>
<dbReference type="NCBIfam" id="TIGR01571">
    <property type="entry name" value="A_thal_Cys_rich"/>
    <property type="match status" value="1"/>
</dbReference>
<dbReference type="RefSeq" id="XP_024373462.1">
    <property type="nucleotide sequence ID" value="XM_024517694.2"/>
</dbReference>
<evidence type="ECO:0000313" key="2">
    <source>
        <dbReference type="EnsemblPlants" id="Pp3c4_5090V3.1"/>
    </source>
</evidence>
<dbReference type="KEGG" id="ppp:112281315"/>
<sequence length="142" mass="15186">MGSNPPIGSEQWSSGLCDCFQDCGTCCCAWCCPCVVVGQLVEIIDQGITSCSSAGCLYCLLQSCTGMGCLYTCGYRARLRAKYGLSPEPCGDVCVDWCCLPCSLSQQYRELAARGVQADLGWAANRQAYEQSAPPAQKMAGY</sequence>
<evidence type="ECO:0000313" key="1">
    <source>
        <dbReference type="EMBL" id="PNR54898.1"/>
    </source>
</evidence>
<evidence type="ECO:0000313" key="3">
    <source>
        <dbReference type="Proteomes" id="UP000006727"/>
    </source>
</evidence>
<dbReference type="EMBL" id="ABEU02000004">
    <property type="protein sequence ID" value="PNR54898.1"/>
    <property type="molecule type" value="Genomic_DNA"/>
</dbReference>
<dbReference type="OrthoDB" id="1045822at2759"/>
<dbReference type="OMA" id="DIGGCCL"/>
<dbReference type="eggNOG" id="ENOG502S668">
    <property type="taxonomic scope" value="Eukaryota"/>
</dbReference>
<dbReference type="GeneID" id="112281315"/>
<dbReference type="PaxDb" id="3218-PP1S188_69V6.1"/>
<accession>A9T9E6</accession>
<dbReference type="InterPro" id="IPR006461">
    <property type="entry name" value="PLAC_motif_containing"/>
</dbReference>
<dbReference type="Pfam" id="PF04749">
    <property type="entry name" value="PLAC8"/>
    <property type="match status" value="1"/>
</dbReference>
<gene>
    <name evidence="2" type="primary">LOC112281315</name>
    <name evidence="1" type="ORF">PHYPA_005791</name>
</gene>
<dbReference type="PANTHER" id="PTHR15907">
    <property type="entry name" value="DUF614 FAMILY PROTEIN-RELATED"/>
    <property type="match status" value="1"/>
</dbReference>
<dbReference type="EnsemblPlants" id="Pp3c4_5090V3.1">
    <property type="protein sequence ID" value="Pp3c4_5090V3.1"/>
    <property type="gene ID" value="Pp3c4_5090"/>
</dbReference>
<dbReference type="Gramene" id="Pp3c4_5090V3.2">
    <property type="protein sequence ID" value="Pp3c4_5090V3.2"/>
    <property type="gene ID" value="Pp3c4_5090"/>
</dbReference>
<reference evidence="2" key="3">
    <citation type="submission" date="2020-12" db="UniProtKB">
        <authorList>
            <consortium name="EnsemblPlants"/>
        </authorList>
    </citation>
    <scope>IDENTIFICATION</scope>
</reference>